<protein>
    <submittedName>
        <fullName evidence="1">Uncharacterized protein</fullName>
    </submittedName>
</protein>
<accession>A0A1F7GBB2</accession>
<evidence type="ECO:0000313" key="1">
    <source>
        <dbReference type="EMBL" id="OGK16167.1"/>
    </source>
</evidence>
<dbReference type="Proteomes" id="UP000178372">
    <property type="component" value="Unassembled WGS sequence"/>
</dbReference>
<sequence>MLISVELFVTQIREEWVIYKKYTFDITKETSDPDDLVVEYAQKNIFKENVNQLNFVMHSTSWHYDHNGRITMTYMFYSDFIDVKIMSHKRILLKDLTIAKSSNPKKPRPNKITETNIVAHGIRHIGYLTQTEKKLIFANAIKPANYEILKQIVNNLAGEIG</sequence>
<comment type="caution">
    <text evidence="1">The sequence shown here is derived from an EMBL/GenBank/DDBJ whole genome shotgun (WGS) entry which is preliminary data.</text>
</comment>
<dbReference type="AlphaFoldDB" id="A0A1F7GBB2"/>
<reference evidence="1 2" key="1">
    <citation type="journal article" date="2016" name="Nat. Commun.">
        <title>Thousands of microbial genomes shed light on interconnected biogeochemical processes in an aquifer system.</title>
        <authorList>
            <person name="Anantharaman K."/>
            <person name="Brown C.T."/>
            <person name="Hug L.A."/>
            <person name="Sharon I."/>
            <person name="Castelle C.J."/>
            <person name="Probst A.J."/>
            <person name="Thomas B.C."/>
            <person name="Singh A."/>
            <person name="Wilkins M.J."/>
            <person name="Karaoz U."/>
            <person name="Brodie E.L."/>
            <person name="Williams K.H."/>
            <person name="Hubbard S.S."/>
            <person name="Banfield J.F."/>
        </authorList>
    </citation>
    <scope>NUCLEOTIDE SEQUENCE [LARGE SCALE GENOMIC DNA]</scope>
</reference>
<dbReference type="EMBL" id="MFZF01000020">
    <property type="protein sequence ID" value="OGK16167.1"/>
    <property type="molecule type" value="Genomic_DNA"/>
</dbReference>
<evidence type="ECO:0000313" key="2">
    <source>
        <dbReference type="Proteomes" id="UP000178372"/>
    </source>
</evidence>
<organism evidence="1 2">
    <name type="scientific">Candidatus Roizmanbacteria bacterium RIFCSPHIGHO2_01_FULL_39_12b</name>
    <dbReference type="NCBI Taxonomy" id="1802030"/>
    <lineage>
        <taxon>Bacteria</taxon>
        <taxon>Candidatus Roizmaniibacteriota</taxon>
    </lineage>
</organism>
<gene>
    <name evidence="1" type="ORF">A2690_01875</name>
</gene>
<proteinExistence type="predicted"/>
<name>A0A1F7GBB2_9BACT</name>